<protein>
    <submittedName>
        <fullName evidence="3 5">Uncharacterized protein</fullName>
    </submittedName>
</protein>
<feature type="region of interest" description="Disordered" evidence="1">
    <location>
        <begin position="182"/>
        <end position="242"/>
    </location>
</feature>
<reference evidence="5" key="2">
    <citation type="submission" date="2020-12" db="UniProtKB">
        <authorList>
            <consortium name="WormBaseParasite"/>
        </authorList>
    </citation>
    <scope>IDENTIFICATION</scope>
</reference>
<dbReference type="AlphaFoldDB" id="A0A090KZJ9"/>
<evidence type="ECO:0000313" key="4">
    <source>
        <dbReference type="Proteomes" id="UP000035682"/>
    </source>
</evidence>
<accession>A0A090KZJ9</accession>
<organism evidence="3">
    <name type="scientific">Strongyloides ratti</name>
    <name type="common">Parasitic roundworm</name>
    <dbReference type="NCBI Taxonomy" id="34506"/>
    <lineage>
        <taxon>Eukaryota</taxon>
        <taxon>Metazoa</taxon>
        <taxon>Ecdysozoa</taxon>
        <taxon>Nematoda</taxon>
        <taxon>Chromadorea</taxon>
        <taxon>Rhabditida</taxon>
        <taxon>Tylenchina</taxon>
        <taxon>Panagrolaimomorpha</taxon>
        <taxon>Strongyloidoidea</taxon>
        <taxon>Strongyloididae</taxon>
        <taxon>Strongyloides</taxon>
    </lineage>
</organism>
<reference evidence="3 4" key="1">
    <citation type="submission" date="2014-09" db="EMBL/GenBank/DDBJ databases">
        <authorList>
            <person name="Martin A.A."/>
        </authorList>
    </citation>
    <scope>NUCLEOTIDE SEQUENCE</scope>
    <source>
        <strain evidence="4">ED321</strain>
        <strain evidence="3">ED321 Heterogonic</strain>
    </source>
</reference>
<dbReference type="EMBL" id="LN609528">
    <property type="protein sequence ID" value="CEF62851.1"/>
    <property type="molecule type" value="Genomic_DNA"/>
</dbReference>
<dbReference type="CTD" id="36375216"/>
<dbReference type="Proteomes" id="UP000035682">
    <property type="component" value="Unplaced"/>
</dbReference>
<dbReference type="GeneID" id="36375216"/>
<evidence type="ECO:0000313" key="6">
    <source>
        <dbReference type="WormBase" id="SRAE_1000111800"/>
    </source>
</evidence>
<keyword evidence="2" id="KW-1133">Transmembrane helix</keyword>
<feature type="transmembrane region" description="Helical" evidence="2">
    <location>
        <begin position="99"/>
        <end position="122"/>
    </location>
</feature>
<feature type="transmembrane region" description="Helical" evidence="2">
    <location>
        <begin position="134"/>
        <end position="160"/>
    </location>
</feature>
<dbReference type="WBParaSite" id="SRAE_1000111800.1">
    <property type="protein sequence ID" value="SRAE_1000111800.1"/>
    <property type="gene ID" value="WBGene00257721"/>
</dbReference>
<proteinExistence type="predicted"/>
<feature type="compositionally biased region" description="Polar residues" evidence="1">
    <location>
        <begin position="228"/>
        <end position="242"/>
    </location>
</feature>
<feature type="transmembrane region" description="Helical" evidence="2">
    <location>
        <begin position="66"/>
        <end position="87"/>
    </location>
</feature>
<keyword evidence="4" id="KW-1185">Reference proteome</keyword>
<dbReference type="WormBase" id="SRAE_1000111800">
    <property type="protein sequence ID" value="SRP11364"/>
    <property type="gene ID" value="WBGene00257721"/>
</dbReference>
<keyword evidence="2" id="KW-0472">Membrane</keyword>
<keyword evidence="2" id="KW-0812">Transmembrane</keyword>
<feature type="transmembrane region" description="Helical" evidence="2">
    <location>
        <begin position="7"/>
        <end position="32"/>
    </location>
</feature>
<sequence>MFHLTVASYILFSLQIVVTITAWVILMVGPFFKYLGKDFRKDGLESYSPYSSTHIGTWVDNKVPEMYAPVIFIPVAIIFPFLGMFLIRNCLKKNLSSVGKIVLLVITIALYVINGASMHFGIRNISLNKKDTIHIGWFIAVGLNWLGALFIFFNICSIWCCEIPNKKRQLDDLNPSGYSGSLSGTTSSKGSGMFSGTRSKTGSKSGSKSGSKMGSKMGSTSKPISFAGNVNITSPANNNNEQ</sequence>
<name>A0A090KZJ9_STRRB</name>
<evidence type="ECO:0000313" key="3">
    <source>
        <dbReference type="EMBL" id="CEF62851.1"/>
    </source>
</evidence>
<evidence type="ECO:0000256" key="1">
    <source>
        <dbReference type="SAM" id="MobiDB-lite"/>
    </source>
</evidence>
<dbReference type="RefSeq" id="XP_024502053.1">
    <property type="nucleotide sequence ID" value="XM_024648035.1"/>
</dbReference>
<feature type="compositionally biased region" description="Low complexity" evidence="1">
    <location>
        <begin position="182"/>
        <end position="222"/>
    </location>
</feature>
<evidence type="ECO:0000313" key="5">
    <source>
        <dbReference type="WBParaSite" id="SRAE_1000111800.1"/>
    </source>
</evidence>
<gene>
    <name evidence="3 5 6" type="ORF">SRAE_1000111800</name>
</gene>
<evidence type="ECO:0000256" key="2">
    <source>
        <dbReference type="SAM" id="Phobius"/>
    </source>
</evidence>